<evidence type="ECO:0000256" key="4">
    <source>
        <dbReference type="ARBA" id="ARBA00022741"/>
    </source>
</evidence>
<dbReference type="PANTHER" id="PTHR43284">
    <property type="entry name" value="ASPARAGINE SYNTHETASE (GLUTAMINE-HYDROLYZING)"/>
    <property type="match status" value="1"/>
</dbReference>
<dbReference type="CDD" id="cd00712">
    <property type="entry name" value="AsnB"/>
    <property type="match status" value="1"/>
</dbReference>
<dbReference type="PROSITE" id="PS51278">
    <property type="entry name" value="GATASE_TYPE_2"/>
    <property type="match status" value="1"/>
</dbReference>
<dbReference type="RefSeq" id="WP_152150138.1">
    <property type="nucleotide sequence ID" value="NZ_WEIO01000002.1"/>
</dbReference>
<dbReference type="PANTHER" id="PTHR43284:SF1">
    <property type="entry name" value="ASPARAGINE SYNTHETASE"/>
    <property type="match status" value="1"/>
</dbReference>
<feature type="binding site" evidence="9">
    <location>
        <position position="100"/>
    </location>
    <ligand>
        <name>L-glutamine</name>
        <dbReference type="ChEBI" id="CHEBI:58359"/>
    </ligand>
</feature>
<evidence type="ECO:0000256" key="6">
    <source>
        <dbReference type="ARBA" id="ARBA00022888"/>
    </source>
</evidence>
<accession>A0A6I1FMC2</accession>
<dbReference type="Pfam" id="PF13537">
    <property type="entry name" value="GATase_7"/>
    <property type="match status" value="1"/>
</dbReference>
<evidence type="ECO:0000256" key="9">
    <source>
        <dbReference type="PIRSR" id="PIRSR001589-2"/>
    </source>
</evidence>
<evidence type="ECO:0000256" key="3">
    <source>
        <dbReference type="ARBA" id="ARBA00012737"/>
    </source>
</evidence>
<dbReference type="InterPro" id="IPR001962">
    <property type="entry name" value="Asn_synthase"/>
</dbReference>
<dbReference type="GO" id="GO:0006529">
    <property type="term" value="P:asparagine biosynthetic process"/>
    <property type="evidence" value="ECO:0007669"/>
    <property type="project" value="UniProtKB-KW"/>
</dbReference>
<comment type="pathway">
    <text evidence="1">Amino-acid biosynthesis; L-asparagine biosynthesis; L-asparagine from L-aspartate (L-Gln route): step 1/1.</text>
</comment>
<comment type="similarity">
    <text evidence="2">Belongs to the asparagine synthetase family.</text>
</comment>
<reference evidence="11 12" key="1">
    <citation type="submission" date="2019-10" db="EMBL/GenBank/DDBJ databases">
        <title>Bacillus aerolatum sp. nov., isolated from bioaerosol of sport playgrounds.</title>
        <authorList>
            <person name="Chen P."/>
            <person name="Zhang G."/>
        </authorList>
    </citation>
    <scope>NUCLEOTIDE SEQUENCE [LARGE SCALE GENOMIC DNA]</scope>
    <source>
        <strain evidence="11 12">CX253</strain>
    </source>
</reference>
<dbReference type="AlphaFoldDB" id="A0A6I1FMC2"/>
<dbReference type="SUPFAM" id="SSF52402">
    <property type="entry name" value="Adenine nucleotide alpha hydrolases-like"/>
    <property type="match status" value="1"/>
</dbReference>
<dbReference type="EC" id="6.3.5.4" evidence="3"/>
<evidence type="ECO:0000256" key="8">
    <source>
        <dbReference type="ARBA" id="ARBA00048741"/>
    </source>
</evidence>
<comment type="caution">
    <text evidence="11">The sequence shown here is derived from an EMBL/GenBank/DDBJ whole genome shotgun (WGS) entry which is preliminary data.</text>
</comment>
<evidence type="ECO:0000259" key="10">
    <source>
        <dbReference type="PROSITE" id="PS51278"/>
    </source>
</evidence>
<dbReference type="InterPro" id="IPR014729">
    <property type="entry name" value="Rossmann-like_a/b/a_fold"/>
</dbReference>
<proteinExistence type="inferred from homology"/>
<dbReference type="Gene3D" id="3.40.50.620">
    <property type="entry name" value="HUPs"/>
    <property type="match status" value="1"/>
</dbReference>
<protein>
    <recommendedName>
        <fullName evidence="3">asparagine synthase (glutamine-hydrolyzing)</fullName>
        <ecNumber evidence="3">6.3.5.4</ecNumber>
    </recommendedName>
</protein>
<evidence type="ECO:0000313" key="11">
    <source>
        <dbReference type="EMBL" id="KAB7708153.1"/>
    </source>
</evidence>
<feature type="domain" description="Glutamine amidotransferase type-2" evidence="10">
    <location>
        <begin position="1"/>
        <end position="217"/>
    </location>
</feature>
<name>A0A6I1FMC2_9BACI</name>
<organism evidence="11 12">
    <name type="scientific">Bacillus aerolatus</name>
    <dbReference type="NCBI Taxonomy" id="2653354"/>
    <lineage>
        <taxon>Bacteria</taxon>
        <taxon>Bacillati</taxon>
        <taxon>Bacillota</taxon>
        <taxon>Bacilli</taxon>
        <taxon>Bacillales</taxon>
        <taxon>Bacillaceae</taxon>
        <taxon>Bacillus</taxon>
    </lineage>
</organism>
<keyword evidence="4 9" id="KW-0547">Nucleotide-binding</keyword>
<dbReference type="Proteomes" id="UP000429595">
    <property type="component" value="Unassembled WGS sequence"/>
</dbReference>
<keyword evidence="6" id="KW-0028">Amino-acid biosynthesis</keyword>
<dbReference type="InterPro" id="IPR033738">
    <property type="entry name" value="AsnB_N"/>
</dbReference>
<dbReference type="SUPFAM" id="SSF56235">
    <property type="entry name" value="N-terminal nucleophile aminohydrolases (Ntn hydrolases)"/>
    <property type="match status" value="1"/>
</dbReference>
<sequence>MSAIAGIYHLNGEPVSVDHSSGMMGTLEKFPANDIQTWHKENVFLGCHAQWITPESVGEQLPFYDYERQLAITADAIIDNREELFGRLQVDREDRKKITDSQLILLAYHKWGEESPKFLVGDFAFMIWDEKERKLFGARDFSGTRTLYFFRSQQRFVFCTTIKPLFTLPYIKKGLNEQWLAEFLANPGMYDSVDPSSTVYRGIEQIPPSHSISVKNNKVTLIRYCTLPEGNKLKLKSDKEYEEAFRDVFQKAVDERLRTHHNVGAHLSGGLDSSSVASFAAKSLLKENKKLHTFSYVPVDDFVDWTHKSRIANERPQVESIVQHVGNMSANYLSFEERNPYSEIDDWIETLEMPYKFFENTFWLKGIYEEASQKGIGVLLTGQRGNWSISWGPIWDYYALLLRKMKWLRFYQEIHLFSKNIGAGKKKILAAINKKAFPLLYQVQDSKEFDFPMFINKDFALRTKVLEKLHEHGIDTKGRVGSNSYKIRMQQFQQLYYWNTTGTYGSKLSLNYRVVDRDPTNDLRVIRFCLSVPEDQYVQNGFDRSLVRRSTEGYLPDNIRLNLRTKGVQGADGVHRMKPIWDRFIDEIEQLQKEPLIRELLDINVLEKCLSIIKSSPKPELAFEFEFKVLMRSLILYRFIKTLN</sequence>
<dbReference type="PIRSF" id="PIRSF001589">
    <property type="entry name" value="Asn_synthetase_glu-h"/>
    <property type="match status" value="1"/>
</dbReference>
<dbReference type="InterPro" id="IPR029055">
    <property type="entry name" value="Ntn_hydrolases_N"/>
</dbReference>
<keyword evidence="5 9" id="KW-0067">ATP-binding</keyword>
<feature type="binding site" evidence="9">
    <location>
        <position position="297"/>
    </location>
    <ligand>
        <name>ATP</name>
        <dbReference type="ChEBI" id="CHEBI:30616"/>
    </ligand>
</feature>
<gene>
    <name evidence="11" type="ORF">F9802_05460</name>
</gene>
<dbReference type="InterPro" id="IPR017932">
    <property type="entry name" value="GATase_2_dom"/>
</dbReference>
<dbReference type="GO" id="GO:0005524">
    <property type="term" value="F:ATP binding"/>
    <property type="evidence" value="ECO:0007669"/>
    <property type="project" value="UniProtKB-KW"/>
</dbReference>
<evidence type="ECO:0000256" key="2">
    <source>
        <dbReference type="ARBA" id="ARBA00005752"/>
    </source>
</evidence>
<evidence type="ECO:0000256" key="1">
    <source>
        <dbReference type="ARBA" id="ARBA00005187"/>
    </source>
</evidence>
<dbReference type="EMBL" id="WEIO01000002">
    <property type="protein sequence ID" value="KAB7708153.1"/>
    <property type="molecule type" value="Genomic_DNA"/>
</dbReference>
<evidence type="ECO:0000313" key="12">
    <source>
        <dbReference type="Proteomes" id="UP000429595"/>
    </source>
</evidence>
<evidence type="ECO:0000256" key="5">
    <source>
        <dbReference type="ARBA" id="ARBA00022840"/>
    </source>
</evidence>
<evidence type="ECO:0000256" key="7">
    <source>
        <dbReference type="ARBA" id="ARBA00022962"/>
    </source>
</evidence>
<dbReference type="Pfam" id="PF00733">
    <property type="entry name" value="Asn_synthase"/>
    <property type="match status" value="1"/>
</dbReference>
<dbReference type="InterPro" id="IPR006426">
    <property type="entry name" value="Asn_synth_AEB"/>
</dbReference>
<dbReference type="GO" id="GO:0004066">
    <property type="term" value="F:asparagine synthase (glutamine-hydrolyzing) activity"/>
    <property type="evidence" value="ECO:0007669"/>
    <property type="project" value="UniProtKB-EC"/>
</dbReference>
<keyword evidence="12" id="KW-1185">Reference proteome</keyword>
<dbReference type="InterPro" id="IPR051786">
    <property type="entry name" value="ASN_synthetase/amidase"/>
</dbReference>
<keyword evidence="6" id="KW-0061">Asparagine biosynthesis</keyword>
<dbReference type="Gene3D" id="3.60.20.10">
    <property type="entry name" value="Glutamine Phosphoribosylpyrophosphate, subunit 1, domain 1"/>
    <property type="match status" value="1"/>
</dbReference>
<keyword evidence="7" id="KW-0315">Glutamine amidotransferase</keyword>
<comment type="catalytic activity">
    <reaction evidence="8">
        <text>L-aspartate + L-glutamine + ATP + H2O = L-asparagine + L-glutamate + AMP + diphosphate + H(+)</text>
        <dbReference type="Rhea" id="RHEA:12228"/>
        <dbReference type="ChEBI" id="CHEBI:15377"/>
        <dbReference type="ChEBI" id="CHEBI:15378"/>
        <dbReference type="ChEBI" id="CHEBI:29985"/>
        <dbReference type="ChEBI" id="CHEBI:29991"/>
        <dbReference type="ChEBI" id="CHEBI:30616"/>
        <dbReference type="ChEBI" id="CHEBI:33019"/>
        <dbReference type="ChEBI" id="CHEBI:58048"/>
        <dbReference type="ChEBI" id="CHEBI:58359"/>
        <dbReference type="ChEBI" id="CHEBI:456215"/>
        <dbReference type="EC" id="6.3.5.4"/>
    </reaction>
</comment>